<comment type="caution">
    <text evidence="2">The sequence shown here is derived from an EMBL/GenBank/DDBJ whole genome shotgun (WGS) entry which is preliminary data.</text>
</comment>
<sequence>MKKPPSCTHPRSTPAGEPKAHLPCILGNNSIPRRKTGKRPTACGLRKALSCPAGRETLQADCHRWKEDKGPKPTESQGKDSAPAGTCNLPPYQGVPEDNTLENKGLTKNQQPESKWRHHHSKPSRLQVNAG</sequence>
<feature type="region of interest" description="Disordered" evidence="1">
    <location>
        <begin position="62"/>
        <end position="131"/>
    </location>
</feature>
<feature type="region of interest" description="Disordered" evidence="1">
    <location>
        <begin position="1"/>
        <end position="40"/>
    </location>
</feature>
<feature type="compositionally biased region" description="Basic and acidic residues" evidence="1">
    <location>
        <begin position="62"/>
        <end position="72"/>
    </location>
</feature>
<dbReference type="Proteomes" id="UP001066276">
    <property type="component" value="Chromosome 6"/>
</dbReference>
<proteinExistence type="predicted"/>
<dbReference type="AlphaFoldDB" id="A0AAV7QHD8"/>
<dbReference type="EMBL" id="JANPWB010000010">
    <property type="protein sequence ID" value="KAJ1137698.1"/>
    <property type="molecule type" value="Genomic_DNA"/>
</dbReference>
<keyword evidence="3" id="KW-1185">Reference proteome</keyword>
<gene>
    <name evidence="2" type="ORF">NDU88_004096</name>
</gene>
<protein>
    <submittedName>
        <fullName evidence="2">Uncharacterized protein</fullName>
    </submittedName>
</protein>
<reference evidence="2" key="1">
    <citation type="journal article" date="2022" name="bioRxiv">
        <title>Sequencing and chromosome-scale assembly of the giantPleurodeles waltlgenome.</title>
        <authorList>
            <person name="Brown T."/>
            <person name="Elewa A."/>
            <person name="Iarovenko S."/>
            <person name="Subramanian E."/>
            <person name="Araus A.J."/>
            <person name="Petzold A."/>
            <person name="Susuki M."/>
            <person name="Suzuki K.-i.T."/>
            <person name="Hayashi T."/>
            <person name="Toyoda A."/>
            <person name="Oliveira C."/>
            <person name="Osipova E."/>
            <person name="Leigh N.D."/>
            <person name="Simon A."/>
            <person name="Yun M.H."/>
        </authorList>
    </citation>
    <scope>NUCLEOTIDE SEQUENCE</scope>
    <source>
        <strain evidence="2">20211129_DDA</strain>
        <tissue evidence="2">Liver</tissue>
    </source>
</reference>
<evidence type="ECO:0000313" key="2">
    <source>
        <dbReference type="EMBL" id="KAJ1137698.1"/>
    </source>
</evidence>
<organism evidence="2 3">
    <name type="scientific">Pleurodeles waltl</name>
    <name type="common">Iberian ribbed newt</name>
    <dbReference type="NCBI Taxonomy" id="8319"/>
    <lineage>
        <taxon>Eukaryota</taxon>
        <taxon>Metazoa</taxon>
        <taxon>Chordata</taxon>
        <taxon>Craniata</taxon>
        <taxon>Vertebrata</taxon>
        <taxon>Euteleostomi</taxon>
        <taxon>Amphibia</taxon>
        <taxon>Batrachia</taxon>
        <taxon>Caudata</taxon>
        <taxon>Salamandroidea</taxon>
        <taxon>Salamandridae</taxon>
        <taxon>Pleurodelinae</taxon>
        <taxon>Pleurodeles</taxon>
    </lineage>
</organism>
<accession>A0AAV7QHD8</accession>
<evidence type="ECO:0000256" key="1">
    <source>
        <dbReference type="SAM" id="MobiDB-lite"/>
    </source>
</evidence>
<evidence type="ECO:0000313" key="3">
    <source>
        <dbReference type="Proteomes" id="UP001066276"/>
    </source>
</evidence>
<name>A0AAV7QHD8_PLEWA</name>